<dbReference type="RefSeq" id="WP_218286783.1">
    <property type="nucleotide sequence ID" value="NZ_CP076448.1"/>
</dbReference>
<organism evidence="7 8">
    <name type="scientific">Elioraea tepida</name>
    <dbReference type="NCBI Taxonomy" id="2843330"/>
    <lineage>
        <taxon>Bacteria</taxon>
        <taxon>Pseudomonadati</taxon>
        <taxon>Pseudomonadota</taxon>
        <taxon>Alphaproteobacteria</taxon>
        <taxon>Acetobacterales</taxon>
        <taxon>Elioraeaceae</taxon>
        <taxon>Elioraea</taxon>
    </lineage>
</organism>
<dbReference type="InterPro" id="IPR047272">
    <property type="entry name" value="S49_SppA_C"/>
</dbReference>
<keyword evidence="4" id="KW-0720">Serine protease</keyword>
<comment type="similarity">
    <text evidence="1">Belongs to the peptidase S49 family.</text>
</comment>
<protein>
    <submittedName>
        <fullName evidence="7">Signal peptide peptidase SppA</fullName>
    </submittedName>
</protein>
<reference evidence="7" key="1">
    <citation type="submission" date="2021-06" db="EMBL/GenBank/DDBJ databases">
        <title>Elioraea tepida, sp. nov., a moderately thermophilic aerobic anoxygenic phototrophic bacterium isolated from an alkaline siliceous hot spring mat community in Yellowstone National Park, WY, USA.</title>
        <authorList>
            <person name="Saini M.K."/>
            <person name="Yoshida S."/>
            <person name="Sebastian A."/>
            <person name="Hirose S."/>
            <person name="Hara E."/>
            <person name="Tamaki H."/>
            <person name="Soulier N.T."/>
            <person name="Albert I."/>
            <person name="Hanada S."/>
            <person name="Bryant D.A."/>
            <person name="Tank M."/>
        </authorList>
    </citation>
    <scope>NUCLEOTIDE SEQUENCE</scope>
    <source>
        <strain evidence="7">MS-P2</strain>
    </source>
</reference>
<proteinExistence type="inferred from homology"/>
<evidence type="ECO:0000256" key="5">
    <source>
        <dbReference type="SAM" id="Phobius"/>
    </source>
</evidence>
<dbReference type="GO" id="GO:0006508">
    <property type="term" value="P:proteolysis"/>
    <property type="evidence" value="ECO:0007669"/>
    <property type="project" value="UniProtKB-KW"/>
</dbReference>
<keyword evidence="8" id="KW-1185">Reference proteome</keyword>
<keyword evidence="5" id="KW-0812">Transmembrane</keyword>
<evidence type="ECO:0000313" key="8">
    <source>
        <dbReference type="Proteomes" id="UP000694001"/>
    </source>
</evidence>
<dbReference type="GO" id="GO:0008236">
    <property type="term" value="F:serine-type peptidase activity"/>
    <property type="evidence" value="ECO:0007669"/>
    <property type="project" value="UniProtKB-KW"/>
</dbReference>
<dbReference type="Pfam" id="PF01343">
    <property type="entry name" value="Peptidase_S49"/>
    <property type="match status" value="1"/>
</dbReference>
<keyword evidence="5" id="KW-0472">Membrane</keyword>
<evidence type="ECO:0000256" key="2">
    <source>
        <dbReference type="ARBA" id="ARBA00022670"/>
    </source>
</evidence>
<accession>A0A975U609</accession>
<feature type="domain" description="Peptidase S49" evidence="6">
    <location>
        <begin position="106"/>
        <end position="256"/>
    </location>
</feature>
<dbReference type="Proteomes" id="UP000694001">
    <property type="component" value="Chromosome"/>
</dbReference>
<dbReference type="PANTHER" id="PTHR42987:SF6">
    <property type="entry name" value="PROTEINASE IV"/>
    <property type="match status" value="1"/>
</dbReference>
<gene>
    <name evidence="7" type="primary">sppA</name>
    <name evidence="7" type="ORF">KO353_05870</name>
</gene>
<dbReference type="CDD" id="cd07023">
    <property type="entry name" value="S49_Sppa_N_C"/>
    <property type="match status" value="1"/>
</dbReference>
<feature type="transmembrane region" description="Helical" evidence="5">
    <location>
        <begin position="19"/>
        <end position="37"/>
    </location>
</feature>
<keyword evidence="5" id="KW-1133">Transmembrane helix</keyword>
<evidence type="ECO:0000256" key="3">
    <source>
        <dbReference type="ARBA" id="ARBA00022801"/>
    </source>
</evidence>
<keyword evidence="2" id="KW-0645">Protease</keyword>
<evidence type="ECO:0000256" key="4">
    <source>
        <dbReference type="ARBA" id="ARBA00022825"/>
    </source>
</evidence>
<dbReference type="InterPro" id="IPR004635">
    <property type="entry name" value="Pept_S49_SppA"/>
</dbReference>
<dbReference type="EMBL" id="CP076448">
    <property type="protein sequence ID" value="QXM25731.1"/>
    <property type="molecule type" value="Genomic_DNA"/>
</dbReference>
<dbReference type="PANTHER" id="PTHR42987">
    <property type="entry name" value="PEPTIDASE S49"/>
    <property type="match status" value="1"/>
</dbReference>
<keyword evidence="3" id="KW-0378">Hydrolase</keyword>
<evidence type="ECO:0000259" key="6">
    <source>
        <dbReference type="Pfam" id="PF01343"/>
    </source>
</evidence>
<dbReference type="KEGG" id="elio:KO353_05870"/>
<evidence type="ECO:0000256" key="1">
    <source>
        <dbReference type="ARBA" id="ARBA00008683"/>
    </source>
</evidence>
<sequence length="312" mass="32885">MALETDLLIDRRRLKRSLAVWRVVALLAVLAAIGLVASETREARSLLGGSVARLTVTGLIAEDRERDEALLRVAEDGSVRALIVAIDSPGGTVSGGEALHRALAKVAERKPVVAVLRGTAASAGYMVALPAARIFAREATVTGSIGVILQTVEFAGLLERLGIRAEALTSGALKDQPSPFRPLTPEGRAALEAVVQDLYAQFVAMVAAGRRMEPERVRALADGRVFTGRQALAEGLVDAIGGEAEARAWLAAEKGVPASLPIREIAPDEAGRLLPRLVRETRKALVSERLSLDGLMAVWHPSLIGAARGGGE</sequence>
<name>A0A975U609_9PROT</name>
<dbReference type="AlphaFoldDB" id="A0A975U609"/>
<dbReference type="InterPro" id="IPR002142">
    <property type="entry name" value="Peptidase_S49"/>
</dbReference>
<dbReference type="NCBIfam" id="TIGR00706">
    <property type="entry name" value="SppA_dom"/>
    <property type="match status" value="1"/>
</dbReference>
<evidence type="ECO:0000313" key="7">
    <source>
        <dbReference type="EMBL" id="QXM25731.1"/>
    </source>
</evidence>